<proteinExistence type="predicted"/>
<evidence type="ECO:0000313" key="1">
    <source>
        <dbReference type="EMBL" id="OGG57755.1"/>
    </source>
</evidence>
<protein>
    <submittedName>
        <fullName evidence="1">Uncharacterized protein</fullName>
    </submittedName>
</protein>
<reference evidence="1 2" key="1">
    <citation type="journal article" date="2016" name="Nat. Commun.">
        <title>Thousands of microbial genomes shed light on interconnected biogeochemical processes in an aquifer system.</title>
        <authorList>
            <person name="Anantharaman K."/>
            <person name="Brown C.T."/>
            <person name="Hug L.A."/>
            <person name="Sharon I."/>
            <person name="Castelle C.J."/>
            <person name="Probst A.J."/>
            <person name="Thomas B.C."/>
            <person name="Singh A."/>
            <person name="Wilkins M.J."/>
            <person name="Karaoz U."/>
            <person name="Brodie E.L."/>
            <person name="Williams K.H."/>
            <person name="Hubbard S.S."/>
            <person name="Banfield J.F."/>
        </authorList>
    </citation>
    <scope>NUCLEOTIDE SEQUENCE [LARGE SCALE GENOMIC DNA]</scope>
</reference>
<name>A0A1F6D8Q6_9BACT</name>
<accession>A0A1F6D8Q6</accession>
<comment type="caution">
    <text evidence="1">The sequence shown here is derived from an EMBL/GenBank/DDBJ whole genome shotgun (WGS) entry which is preliminary data.</text>
</comment>
<sequence>MPMTSSDEGEIIGSFLKFVISGNEGVKYALEQLRIAMGVDTREEAIERAFRELLEAYGFAFSEKSGDKQILNEEKRKLKNSHSINRAGGKIEVSLLEPLDPQWLLKIKGKTGLNTSTEIIRLALVTADGKYLPS</sequence>
<organism evidence="1 2">
    <name type="scientific">Candidatus Kaiserbacteria bacterium RIFCSPHIGHO2_01_FULL_56_24</name>
    <dbReference type="NCBI Taxonomy" id="1798487"/>
    <lineage>
        <taxon>Bacteria</taxon>
        <taxon>Candidatus Kaiseribacteriota</taxon>
    </lineage>
</organism>
<evidence type="ECO:0000313" key="2">
    <source>
        <dbReference type="Proteomes" id="UP000176377"/>
    </source>
</evidence>
<dbReference type="EMBL" id="MFLA01000045">
    <property type="protein sequence ID" value="OGG57755.1"/>
    <property type="molecule type" value="Genomic_DNA"/>
</dbReference>
<dbReference type="Proteomes" id="UP000176377">
    <property type="component" value="Unassembled WGS sequence"/>
</dbReference>
<gene>
    <name evidence="1" type="ORF">A2765_04970</name>
</gene>
<dbReference type="AlphaFoldDB" id="A0A1F6D8Q6"/>